<sequence length="92" mass="9988">MNVHWISAKACGMWSYSTNQSGQGLDRALLGIHHGKAPSTTAQPHATIAHLPFLPANLGEDAYLVAERSQSQAQFNTRPPLSLVQANPRKVE</sequence>
<dbReference type="Proteomes" id="UP000275385">
    <property type="component" value="Unassembled WGS sequence"/>
</dbReference>
<feature type="compositionally biased region" description="Polar residues" evidence="1">
    <location>
        <begin position="69"/>
        <end position="79"/>
    </location>
</feature>
<name>A0A420XY39_9PEZI</name>
<organism evidence="2 3">
    <name type="scientific">Coniochaeta pulveracea</name>
    <dbReference type="NCBI Taxonomy" id="177199"/>
    <lineage>
        <taxon>Eukaryota</taxon>
        <taxon>Fungi</taxon>
        <taxon>Dikarya</taxon>
        <taxon>Ascomycota</taxon>
        <taxon>Pezizomycotina</taxon>
        <taxon>Sordariomycetes</taxon>
        <taxon>Sordariomycetidae</taxon>
        <taxon>Coniochaetales</taxon>
        <taxon>Coniochaetaceae</taxon>
        <taxon>Coniochaeta</taxon>
    </lineage>
</organism>
<dbReference type="AlphaFoldDB" id="A0A420XY39"/>
<dbReference type="EMBL" id="QVQW01000098">
    <property type="protein sequence ID" value="RKU40572.1"/>
    <property type="molecule type" value="Genomic_DNA"/>
</dbReference>
<keyword evidence="3" id="KW-1185">Reference proteome</keyword>
<proteinExistence type="predicted"/>
<evidence type="ECO:0000256" key="1">
    <source>
        <dbReference type="SAM" id="MobiDB-lite"/>
    </source>
</evidence>
<comment type="caution">
    <text evidence="2">The sequence shown here is derived from an EMBL/GenBank/DDBJ whole genome shotgun (WGS) entry which is preliminary data.</text>
</comment>
<gene>
    <name evidence="2" type="ORF">DL546_001696</name>
</gene>
<feature type="region of interest" description="Disordered" evidence="1">
    <location>
        <begin position="69"/>
        <end position="92"/>
    </location>
</feature>
<protein>
    <submittedName>
        <fullName evidence="2">Uncharacterized protein</fullName>
    </submittedName>
</protein>
<accession>A0A420XY39</accession>
<evidence type="ECO:0000313" key="2">
    <source>
        <dbReference type="EMBL" id="RKU40572.1"/>
    </source>
</evidence>
<evidence type="ECO:0000313" key="3">
    <source>
        <dbReference type="Proteomes" id="UP000275385"/>
    </source>
</evidence>
<reference evidence="2 3" key="1">
    <citation type="submission" date="2018-08" db="EMBL/GenBank/DDBJ databases">
        <title>Draft genome of the lignicolous fungus Coniochaeta pulveracea.</title>
        <authorList>
            <person name="Borstlap C.J."/>
            <person name="De Witt R.N."/>
            <person name="Botha A."/>
            <person name="Volschenk H."/>
        </authorList>
    </citation>
    <scope>NUCLEOTIDE SEQUENCE [LARGE SCALE GENOMIC DNA]</scope>
    <source>
        <strain evidence="2 3">CAB683</strain>
    </source>
</reference>